<organism evidence="1 2">
    <name type="scientific">Penicillium camemberti (strain FM 013)</name>
    <dbReference type="NCBI Taxonomy" id="1429867"/>
    <lineage>
        <taxon>Eukaryota</taxon>
        <taxon>Fungi</taxon>
        <taxon>Dikarya</taxon>
        <taxon>Ascomycota</taxon>
        <taxon>Pezizomycotina</taxon>
        <taxon>Eurotiomycetes</taxon>
        <taxon>Eurotiomycetidae</taxon>
        <taxon>Eurotiales</taxon>
        <taxon>Aspergillaceae</taxon>
        <taxon>Penicillium</taxon>
    </lineage>
</organism>
<reference evidence="1 2" key="1">
    <citation type="journal article" date="2014" name="Nat. Commun.">
        <title>Multiple recent horizontal transfers of a large genomic region in cheese making fungi.</title>
        <authorList>
            <person name="Cheeseman K."/>
            <person name="Ropars J."/>
            <person name="Renault P."/>
            <person name="Dupont J."/>
            <person name="Gouzy J."/>
            <person name="Branca A."/>
            <person name="Abraham A.L."/>
            <person name="Ceppi M."/>
            <person name="Conseiller E."/>
            <person name="Debuchy R."/>
            <person name="Malagnac F."/>
            <person name="Goarin A."/>
            <person name="Silar P."/>
            <person name="Lacoste S."/>
            <person name="Sallet E."/>
            <person name="Bensimon A."/>
            <person name="Giraud T."/>
            <person name="Brygoo Y."/>
        </authorList>
    </citation>
    <scope>NUCLEOTIDE SEQUENCE [LARGE SCALE GENOMIC DNA]</scope>
    <source>
        <strain evidence="2">FM 013</strain>
    </source>
</reference>
<keyword evidence="2" id="KW-1185">Reference proteome</keyword>
<evidence type="ECO:0000313" key="2">
    <source>
        <dbReference type="Proteomes" id="UP000053732"/>
    </source>
</evidence>
<dbReference type="Proteomes" id="UP000053732">
    <property type="component" value="Unassembled WGS sequence"/>
</dbReference>
<accession>A0A0G4PU99</accession>
<dbReference type="EMBL" id="HG793174">
    <property type="protein sequence ID" value="CRL29876.1"/>
    <property type="molecule type" value="Genomic_DNA"/>
</dbReference>
<sequence>MRQSLPSETCGSLFSEGLRAVRIEGRVCDICVRHTNLVYMTDAMKASLIPFTRLEGVTIGFGPWFGDFP</sequence>
<dbReference type="AlphaFoldDB" id="A0A0G4PU99"/>
<protein>
    <submittedName>
        <fullName evidence="1">Str. FM013</fullName>
    </submittedName>
</protein>
<evidence type="ECO:0000313" key="1">
    <source>
        <dbReference type="EMBL" id="CRL29876.1"/>
    </source>
</evidence>
<proteinExistence type="predicted"/>
<gene>
    <name evidence="1" type="ORF">PCAMFM013_S041g000018</name>
</gene>
<name>A0A0G4PU99_PENC3</name>